<evidence type="ECO:0000256" key="5">
    <source>
        <dbReference type="ARBA" id="ARBA00023027"/>
    </source>
</evidence>
<keyword evidence="5" id="KW-0520">NAD</keyword>
<dbReference type="PRINTS" id="PR00335">
    <property type="entry name" value="KUPTAKETRKA"/>
</dbReference>
<dbReference type="PROSITE" id="PS51201">
    <property type="entry name" value="RCK_N"/>
    <property type="match status" value="2"/>
</dbReference>
<dbReference type="Pfam" id="PF02080">
    <property type="entry name" value="TrkA_C"/>
    <property type="match status" value="2"/>
</dbReference>
<dbReference type="SUPFAM" id="SSF51735">
    <property type="entry name" value="NAD(P)-binding Rossmann-fold domains"/>
    <property type="match status" value="2"/>
</dbReference>
<evidence type="ECO:0000259" key="7">
    <source>
        <dbReference type="PROSITE" id="PS51201"/>
    </source>
</evidence>
<organism evidence="9 10">
    <name type="scientific">Candidatus Allocopromorpha excrementavium</name>
    <dbReference type="NCBI Taxonomy" id="2840741"/>
    <lineage>
        <taxon>Bacteria</taxon>
        <taxon>Bacillati</taxon>
        <taxon>Bacillota</taxon>
        <taxon>Clostridia</taxon>
        <taxon>Eubacteriales</taxon>
        <taxon>Eubacteriaceae</taxon>
        <taxon>Eubacteriaceae incertae sedis</taxon>
        <taxon>Candidatus Allocopromorpha</taxon>
    </lineage>
</organism>
<dbReference type="NCBIfam" id="NF007039">
    <property type="entry name" value="PRK09496.3-2"/>
    <property type="match status" value="1"/>
</dbReference>
<keyword evidence="2" id="KW-0813">Transport</keyword>
<keyword evidence="4" id="KW-0630">Potassium</keyword>
<reference evidence="9" key="1">
    <citation type="submission" date="2020-10" db="EMBL/GenBank/DDBJ databases">
        <authorList>
            <person name="Gilroy R."/>
        </authorList>
    </citation>
    <scope>NUCLEOTIDE SEQUENCE</scope>
    <source>
        <strain evidence="9">CHK176-22527</strain>
    </source>
</reference>
<evidence type="ECO:0000313" key="10">
    <source>
        <dbReference type="Proteomes" id="UP000824159"/>
    </source>
</evidence>
<gene>
    <name evidence="9" type="primary">trkA</name>
    <name evidence="9" type="ORF">IAD12_08510</name>
</gene>
<dbReference type="PANTHER" id="PTHR43833">
    <property type="entry name" value="POTASSIUM CHANNEL PROTEIN 2-RELATED-RELATED"/>
    <property type="match status" value="1"/>
</dbReference>
<proteinExistence type="predicted"/>
<evidence type="ECO:0000313" key="9">
    <source>
        <dbReference type="EMBL" id="HIU00264.1"/>
    </source>
</evidence>
<dbReference type="InterPro" id="IPR050721">
    <property type="entry name" value="Trk_Ktr_HKT_K-transport"/>
</dbReference>
<dbReference type="NCBIfam" id="NF007041">
    <property type="entry name" value="PRK09496.3-4"/>
    <property type="match status" value="1"/>
</dbReference>
<dbReference type="InterPro" id="IPR006037">
    <property type="entry name" value="RCK_C"/>
</dbReference>
<dbReference type="EMBL" id="DVLX01000099">
    <property type="protein sequence ID" value="HIU00264.1"/>
    <property type="molecule type" value="Genomic_DNA"/>
</dbReference>
<evidence type="ECO:0000256" key="4">
    <source>
        <dbReference type="ARBA" id="ARBA00022958"/>
    </source>
</evidence>
<evidence type="ECO:0000259" key="8">
    <source>
        <dbReference type="PROSITE" id="PS51202"/>
    </source>
</evidence>
<dbReference type="AlphaFoldDB" id="A0A9D1KVQ3"/>
<protein>
    <recommendedName>
        <fullName evidence="1">Trk system potassium uptake protein TrkA</fullName>
    </recommendedName>
</protein>
<evidence type="ECO:0000256" key="2">
    <source>
        <dbReference type="ARBA" id="ARBA00022448"/>
    </source>
</evidence>
<evidence type="ECO:0000256" key="1">
    <source>
        <dbReference type="ARBA" id="ARBA00017378"/>
    </source>
</evidence>
<dbReference type="Proteomes" id="UP000824159">
    <property type="component" value="Unassembled WGS sequence"/>
</dbReference>
<dbReference type="NCBIfam" id="NF007031">
    <property type="entry name" value="PRK09496.1-2"/>
    <property type="match status" value="1"/>
</dbReference>
<accession>A0A9D1KVQ3</accession>
<feature type="domain" description="RCK N-terminal" evidence="7">
    <location>
        <begin position="1"/>
        <end position="120"/>
    </location>
</feature>
<feature type="domain" description="RCK C-terminal" evidence="8">
    <location>
        <begin position="366"/>
        <end position="447"/>
    </location>
</feature>
<comment type="caution">
    <text evidence="9">The sequence shown here is derived from an EMBL/GenBank/DDBJ whole genome shotgun (WGS) entry which is preliminary data.</text>
</comment>
<dbReference type="PROSITE" id="PS51202">
    <property type="entry name" value="RCK_C"/>
    <property type="match status" value="2"/>
</dbReference>
<dbReference type="NCBIfam" id="NF007032">
    <property type="entry name" value="PRK09496.1-4"/>
    <property type="match status" value="1"/>
</dbReference>
<dbReference type="GO" id="GO:0005886">
    <property type="term" value="C:plasma membrane"/>
    <property type="evidence" value="ECO:0007669"/>
    <property type="project" value="InterPro"/>
</dbReference>
<dbReference type="SUPFAM" id="SSF116726">
    <property type="entry name" value="TrkA C-terminal domain-like"/>
    <property type="match status" value="2"/>
</dbReference>
<dbReference type="InterPro" id="IPR036721">
    <property type="entry name" value="RCK_C_sf"/>
</dbReference>
<reference evidence="9" key="2">
    <citation type="journal article" date="2021" name="PeerJ">
        <title>Extensive microbial diversity within the chicken gut microbiome revealed by metagenomics and culture.</title>
        <authorList>
            <person name="Gilroy R."/>
            <person name="Ravi A."/>
            <person name="Getino M."/>
            <person name="Pursley I."/>
            <person name="Horton D.L."/>
            <person name="Alikhan N.F."/>
            <person name="Baker D."/>
            <person name="Gharbi K."/>
            <person name="Hall N."/>
            <person name="Watson M."/>
            <person name="Adriaenssens E.M."/>
            <person name="Foster-Nyarko E."/>
            <person name="Jarju S."/>
            <person name="Secka A."/>
            <person name="Antonio M."/>
            <person name="Oren A."/>
            <person name="Chaudhuri R.R."/>
            <person name="La Ragione R."/>
            <person name="Hildebrand F."/>
            <person name="Pallen M.J."/>
        </authorList>
    </citation>
    <scope>NUCLEOTIDE SEQUENCE</scope>
    <source>
        <strain evidence="9">CHK176-22527</strain>
    </source>
</reference>
<feature type="domain" description="RCK N-terminal" evidence="7">
    <location>
        <begin position="229"/>
        <end position="346"/>
    </location>
</feature>
<dbReference type="InterPro" id="IPR036291">
    <property type="entry name" value="NAD(P)-bd_dom_sf"/>
</dbReference>
<dbReference type="Pfam" id="PF02254">
    <property type="entry name" value="TrkA_N"/>
    <property type="match status" value="2"/>
</dbReference>
<dbReference type="InterPro" id="IPR006036">
    <property type="entry name" value="K_uptake_TrkA"/>
</dbReference>
<keyword evidence="6" id="KW-0406">Ion transport</keyword>
<dbReference type="InterPro" id="IPR003148">
    <property type="entry name" value="RCK_N"/>
</dbReference>
<dbReference type="GO" id="GO:0015079">
    <property type="term" value="F:potassium ion transmembrane transporter activity"/>
    <property type="evidence" value="ECO:0007669"/>
    <property type="project" value="InterPro"/>
</dbReference>
<sequence>MKVVIVGAGKLGLKVANVLLGGDNDVTIIDTNEEILQKISSQMDVMTLNANAKEIKTLKNINISSYDFLITTTGNDELNIVIASFAKSLGCNKVIARVRDPEHMQQINFIKDVMDIDHIVNPDLAITVEIYKYLAEKYTLSNGIFSSGKASLIEFSVDKFKELIDLPIYKVPEFLPNMLIVAISRNGKVIIPRGDTVIKNDDAVYVIGEKGPIMTLNEKVHERGKYNDLQKVMIIGGGKTGFYLAKMLSEFGAAVKIIEKSKDRCRYLSSHLDNVMILHGDATDLNLLEEENLDLMDAVVTATGFDEDNLLLALTAKRHGIEDVIAKVSRASYGEIISSMGIDVALSPLDITTSNIIRYVQGTKKVLSSQLIQGQAEIIEIIASHHMKILNKPLKELHLPEGVIIAAIHRGPDVIIPHGDTKILEDDKVIMLSLLSDISSTETLLKDDGGKGFFKKTFG</sequence>
<feature type="domain" description="RCK C-terminal" evidence="8">
    <location>
        <begin position="140"/>
        <end position="222"/>
    </location>
</feature>
<evidence type="ECO:0000256" key="3">
    <source>
        <dbReference type="ARBA" id="ARBA00022538"/>
    </source>
</evidence>
<dbReference type="Gene3D" id="3.30.70.1450">
    <property type="entry name" value="Regulator of K+ conductance, C-terminal domain"/>
    <property type="match status" value="2"/>
</dbReference>
<keyword evidence="3" id="KW-0633">Potassium transport</keyword>
<name>A0A9D1KVQ3_9FIRM</name>
<evidence type="ECO:0000256" key="6">
    <source>
        <dbReference type="ARBA" id="ARBA00023065"/>
    </source>
</evidence>
<dbReference type="PANTHER" id="PTHR43833:SF5">
    <property type="entry name" value="TRK SYSTEM POTASSIUM UPTAKE PROTEIN TRKA"/>
    <property type="match status" value="1"/>
</dbReference>
<dbReference type="Gene3D" id="3.40.50.720">
    <property type="entry name" value="NAD(P)-binding Rossmann-like Domain"/>
    <property type="match status" value="2"/>
</dbReference>